<protein>
    <recommendedName>
        <fullName evidence="1">DNA-directed primase/polymerase protein</fullName>
        <ecNumber evidence="3">2.7.7.102</ecNumber>
    </recommendedName>
</protein>
<evidence type="ECO:0000313" key="7">
    <source>
        <dbReference type="Proteomes" id="UP000054107"/>
    </source>
</evidence>
<evidence type="ECO:0000256" key="2">
    <source>
        <dbReference type="ARBA" id="ARBA00044677"/>
    </source>
</evidence>
<name>A0A0B7NBG2_9FUNG</name>
<feature type="region of interest" description="Disordered" evidence="5">
    <location>
        <begin position="257"/>
        <end position="279"/>
    </location>
</feature>
<evidence type="ECO:0000256" key="1">
    <source>
        <dbReference type="ARBA" id="ARBA00026139"/>
    </source>
</evidence>
<dbReference type="GO" id="GO:0006264">
    <property type="term" value="P:mitochondrial DNA replication"/>
    <property type="evidence" value="ECO:0007669"/>
    <property type="project" value="TreeGrafter"/>
</dbReference>
<dbReference type="GO" id="GO:0031297">
    <property type="term" value="P:replication fork processing"/>
    <property type="evidence" value="ECO:0007669"/>
    <property type="project" value="TreeGrafter"/>
</dbReference>
<dbReference type="GO" id="GO:0042276">
    <property type="term" value="P:error-prone translesion synthesis"/>
    <property type="evidence" value="ECO:0007669"/>
    <property type="project" value="InterPro"/>
</dbReference>
<proteinExistence type="predicted"/>
<dbReference type="OrthoDB" id="2260786at2759"/>
<dbReference type="EMBL" id="LN727601">
    <property type="protein sequence ID" value="CEP12324.1"/>
    <property type="molecule type" value="Genomic_DNA"/>
</dbReference>
<dbReference type="InterPro" id="IPR027417">
    <property type="entry name" value="P-loop_NTPase"/>
</dbReference>
<comment type="catalytic activity">
    <reaction evidence="2">
        <text>ssDNA + n NTP = ssDNA/pppN(pN)n-1 hybrid + (n-1) diphosphate.</text>
        <dbReference type="EC" id="2.7.7.102"/>
    </reaction>
</comment>
<sequence>MQMYSKLVLYQKPTCYEVILEGSPVFLYLDIDISLQASDADFTFEEVNCLVNYIKSRLITHLDLSFSDISHDDLKILHACTSKKLSLHVIHRGVVFDNHSSSCASYVAELIYYFKNDILNGESRQFDDTDRAPTFEFIAKTRLRSHTDFIDHSVYKKSQQFRCLGSSKIGKNRPLVLYNGMLDTWTDRVDGWFTASNFSMRDWTSTLVVVKEPETIPFIVMPSPHISFASVLMARRRLYSPSSTDDDMLSTGRFVSSSTAPVSSSTAPASSSTASTSSPELSYENTVFQRVINTSMLPFSQGNHSITDDACLFVDEFNRVRSMMNLQLDERLFCLMCETNTRLYKGVGTCSAKSYLTKSGEKAVFCFNCSAIVFVLECGDQYGFHPLDDELIRTENTKLNYDGADDINISTCKKVLFLDAPMGTGKTFLAKNYIAILDASVTVLSITFRVSLAKYLSNEFGMACYLEEGVWLDENTQRRERLVVCLDSILKLKEDEAYDVIIIDEATFVQYHLVAGTIPANEITIVLQKLKLLLQGANKIVFMQHRIPDTSINFYCNLIQCDPNDRNIVTKQKFDAPTVLQPLKKWSKIGDMVSYVIKDYIDNFNLDDQKSNSPFIVFCSRVDFSLALLQMFRKVAEERFGVAATDRIKGVWAQVQNDPWCSRFLTNPNSAAMDCDVLIVTNVLQAGHSLDTHFVTSYDILFNNILSFREELQFTSRLRYLGRTDVRATKHAWIETGRSNQHIANSNKLKRSLSSLVSDHQHVDYNMILSTLASVNSERADSSNRHTFLWDEEYKRSSVTSSFDSLTIDDDYMYAPKWVNQQIKHYIRGSGASSIKNIMQLMNNEQLDDLNGILDEMQYSNVAELMLLHVTSNTTTLNERINCQDHAEGFNVITNIINYNRPSALITVSSIMSSLVPFYNFICFMDYRLYLLNGDDPIKNSWWEHRLVINNSPKVNTAIKLELSGFLNTMGTMLGVCTAEFAITDNRITQVAPTAIFESIEQNGYDKHYTNIFSENNNYNADKTNYINGKGAFTVNRFWSKCLKRFGLKLETKNAHNQPFINNLVDALCICKALVTPDHFIQITSIMDPVITTEVNNNWDTNKVIIHDQ</sequence>
<organism evidence="6 7">
    <name type="scientific">Parasitella parasitica</name>
    <dbReference type="NCBI Taxonomy" id="35722"/>
    <lineage>
        <taxon>Eukaryota</taxon>
        <taxon>Fungi</taxon>
        <taxon>Fungi incertae sedis</taxon>
        <taxon>Mucoromycota</taxon>
        <taxon>Mucoromycotina</taxon>
        <taxon>Mucoromycetes</taxon>
        <taxon>Mucorales</taxon>
        <taxon>Mucorineae</taxon>
        <taxon>Mucoraceae</taxon>
        <taxon>Parasitella</taxon>
    </lineage>
</organism>
<dbReference type="SUPFAM" id="SSF52540">
    <property type="entry name" value="P-loop containing nucleoside triphosphate hydrolases"/>
    <property type="match status" value="1"/>
</dbReference>
<dbReference type="GO" id="GO:0009411">
    <property type="term" value="P:response to UV"/>
    <property type="evidence" value="ECO:0007669"/>
    <property type="project" value="TreeGrafter"/>
</dbReference>
<dbReference type="GO" id="GO:0003682">
    <property type="term" value="F:chromatin binding"/>
    <property type="evidence" value="ECO:0007669"/>
    <property type="project" value="TreeGrafter"/>
</dbReference>
<reference evidence="6 7" key="1">
    <citation type="submission" date="2014-09" db="EMBL/GenBank/DDBJ databases">
        <authorList>
            <person name="Ellenberger Sabrina"/>
        </authorList>
    </citation>
    <scope>NUCLEOTIDE SEQUENCE [LARGE SCALE GENOMIC DNA]</scope>
    <source>
        <strain evidence="6 7">CBS 412.66</strain>
    </source>
</reference>
<dbReference type="InterPro" id="IPR044917">
    <property type="entry name" value="PRIMPOL"/>
</dbReference>
<accession>A0A0B7NBG2</accession>
<evidence type="ECO:0000256" key="4">
    <source>
        <dbReference type="ARBA" id="ARBA00047303"/>
    </source>
</evidence>
<dbReference type="PANTHER" id="PTHR31399">
    <property type="entry name" value="DNA-DIRECTED PRIMASE / POLYMERASE PROTEIN"/>
    <property type="match status" value="1"/>
</dbReference>
<evidence type="ECO:0000256" key="5">
    <source>
        <dbReference type="SAM" id="MobiDB-lite"/>
    </source>
</evidence>
<dbReference type="AlphaFoldDB" id="A0A0B7NBG2"/>
<dbReference type="Proteomes" id="UP000054107">
    <property type="component" value="Unassembled WGS sequence"/>
</dbReference>
<dbReference type="PANTHER" id="PTHR31399:SF0">
    <property type="entry name" value="DNA-DIRECTED PRIMASE_POLYMERASE PROTEIN"/>
    <property type="match status" value="1"/>
</dbReference>
<keyword evidence="7" id="KW-1185">Reference proteome</keyword>
<dbReference type="Gene3D" id="3.40.50.300">
    <property type="entry name" value="P-loop containing nucleotide triphosphate hydrolases"/>
    <property type="match status" value="1"/>
</dbReference>
<comment type="catalytic activity">
    <reaction evidence="4">
        <text>DNA(n) + a 2'-deoxyribonucleoside 5'-triphosphate = DNA(n+1) + diphosphate</text>
        <dbReference type="Rhea" id="RHEA:22508"/>
        <dbReference type="Rhea" id="RHEA-COMP:17339"/>
        <dbReference type="Rhea" id="RHEA-COMP:17340"/>
        <dbReference type="ChEBI" id="CHEBI:33019"/>
        <dbReference type="ChEBI" id="CHEBI:61560"/>
        <dbReference type="ChEBI" id="CHEBI:173112"/>
        <dbReference type="EC" id="2.7.7.7"/>
    </reaction>
    <physiologicalReaction direction="left-to-right" evidence="4">
        <dbReference type="Rhea" id="RHEA:22509"/>
    </physiologicalReaction>
</comment>
<dbReference type="GO" id="GO:0003887">
    <property type="term" value="F:DNA-directed DNA polymerase activity"/>
    <property type="evidence" value="ECO:0007669"/>
    <property type="project" value="UniProtKB-EC"/>
</dbReference>
<gene>
    <name evidence="6" type="primary">PARPA_06258.1 scaffold 21360</name>
</gene>
<evidence type="ECO:0000313" key="6">
    <source>
        <dbReference type="EMBL" id="CEP12324.1"/>
    </source>
</evidence>
<dbReference type="EC" id="2.7.7.102" evidence="3"/>
<evidence type="ECO:0000256" key="3">
    <source>
        <dbReference type="ARBA" id="ARBA00044768"/>
    </source>
</evidence>
<dbReference type="GO" id="GO:0005759">
    <property type="term" value="C:mitochondrial matrix"/>
    <property type="evidence" value="ECO:0007669"/>
    <property type="project" value="TreeGrafter"/>
</dbReference>
<dbReference type="GO" id="GO:0005634">
    <property type="term" value="C:nucleus"/>
    <property type="evidence" value="ECO:0007669"/>
    <property type="project" value="TreeGrafter"/>
</dbReference>